<accession>A0A2T9Z8Y4</accession>
<name>A0A2T9Z8Y4_9FUNG</name>
<evidence type="ECO:0000259" key="2">
    <source>
        <dbReference type="Pfam" id="PF14222"/>
    </source>
</evidence>
<organism evidence="3 4">
    <name type="scientific">Smittium megazygosporum</name>
    <dbReference type="NCBI Taxonomy" id="133381"/>
    <lineage>
        <taxon>Eukaryota</taxon>
        <taxon>Fungi</taxon>
        <taxon>Fungi incertae sedis</taxon>
        <taxon>Zoopagomycota</taxon>
        <taxon>Kickxellomycotina</taxon>
        <taxon>Harpellomycetes</taxon>
        <taxon>Harpellales</taxon>
        <taxon>Legeriomycetaceae</taxon>
        <taxon>Smittium</taxon>
    </lineage>
</organism>
<dbReference type="OrthoDB" id="6287725at2759"/>
<dbReference type="InterPro" id="IPR025614">
    <property type="entry name" value="Cell_morpho_N"/>
</dbReference>
<proteinExistence type="predicted"/>
<feature type="compositionally biased region" description="Polar residues" evidence="1">
    <location>
        <begin position="146"/>
        <end position="174"/>
    </location>
</feature>
<dbReference type="GO" id="GO:0030427">
    <property type="term" value="C:site of polarized growth"/>
    <property type="evidence" value="ECO:0007669"/>
    <property type="project" value="TreeGrafter"/>
</dbReference>
<sequence length="3525" mass="398278">MHSSSQKKKSPFANYNFMAAQSSRKFDPSTPAPKDTSNIYQSAIKPPPSVSPTGTVSKNSNNKEPQISSPKPKTSSNLSSSQKAFEIPQQLPSLPLKNNFSYSALIQKNETETTSSTNELLKNDSLALNSKSTIFLGSLTKLPASSTKLSESTSNFNSPKSVPTPNPLENSKSNLAMPPPSSKMQFGHIDILSETESPISTDNQESLITGQIQLPNEYPPSSFSLASKNIANNEIDPNSSLPISHEFLHKEIGSSNSRDTFNSEEVEYESDGLFLNLSDSELNNILSLGHFSEFFAKKYFSHFTTIAEKIVVNISQLRLDFEPDLSTLIGFGVNEELDRVLDIIGLMSKYHTRLVVELFLVWRKSQVDKSIPHVNSSHERSVHIISERRSLATAFILCRALYKIVSNIDPRKLTEDFGHHIEKLVFDQILTVNPSILQSSKNRKLIHDFYAQIAGEISLFRFSSISDLFIAALEVPSNQSKLSIEKSVLIIRSMRYLKILLHPMDILEESCQFLLSCAKFFSRTSGSMRLKHAWAMTLIELLMPLINDIDAEVNLPVLSQAIELIHFKAVKMSTRARHIPIAFPLVSATLCLSKKEFFYSKWLSHIEACIQKFKDKSPAHRNVAIDSINRLVWVYLYRYPDTFLNVSSRLEPLIRSILPSNKWKNWNKYPCSGSISYFLIMVGCYNFQYFFESILRVMLPIKNQSSTSPQNVYSTLPAYSANDNILEDLNPERAFLAYQSLIEIAQIHTHSKSKKIPRFPSISNIDFYDGYFGNKCTDLNKNTLNVEALSSNLDPLDSSLVYSGNRNILLNTSSRNDLNSFNHKNGTEFTNSNLQTSELESNNNFGFNRIKNAGINLQKKYDFDYSSGLEASLWSFTNKESDSFSISSDYFYSVPNKSKYFNCKIEMDLLPENLRTTLCEAIQIVSRYFVKLQPLFGSYIIGDLDAWESFKNIPPYSPISINEVTTPSPPSSTRTYSFLNKGQSPIQDDSSVFGFNLGSGSGSGLNRSQSRSKSPPITCSQLASVSEVVDGTSSSSAQNLNPVLSRSHSFTSSPTGGISSQVSNSEKQEDKFPYSILNKDRQIYFDLMSCFLLSISNISVPELKLEPTRIAECFAMGVLHIDSTYSSISRLLISELINPDTSNDKLFLSTLGFMKSLKSNTENIPLLKINFMYKLLNSLAQLFRVFDLNANHFLTSGLYKLADKETDFSRTHYSSLLKTYSVSFTNPELSSLDALFTDLTASLKIELTKDHTTSSPNHNQNSQDSNKTSEEPKTLKRNISAKRDSAFSFKPSSKPPPNAYGLFDSDNEIESFSEIGVKINQIRPWNEKFRFCTQTRRNLNRGFLDFFLSILRILNLYMKSNVSKIDQNNLFASYSEKDWYFLLNSIDSICLSLLSETKPALRKYAILILKENDLLQCFLELVFKLRTPSAKITSKEQRPGVPEPKYNSFSFFGQFFDSIGFNPTSERFYLDNNIPIALNSYDSKDNFDQKNDTRMSNIFGFPAGSSLKSSTEPIKGSQANIISSPISFPVLVDLKDKTDSLKAKSKAKESIYQSSHVNKSDTTKMELNKPKDTKEFSGKLASRNSIFSIAASLFGLDSASFGEKPLYRVTQVNPSLMNLPLGQNFIFSLKASSILPAFTDSACNPNIIQNYLEKLDTDWQSFVQNIFKDHSQQEILVNKPNVTENSNINNRECDLELSKEDAIDFCDTLTGFVKLSCDDRSVLKYKFFFNKLLYKLMETAPMVVNTARSIIIQKINYLHPIIAQTAEKSYGVPLFSSESLQKTLPQLIAGYGAAPPLGYINNFIQSNGSFGNLYSDTFSFSGSRFNDRGFETNQHSKYDTFSSSFTTDMSYSQHQTPYKNANQSRTQRHLYSNSISSNNINDSFMFTSNPNYTISNDNESNFADFSGENTNNFMIWNQYARVPAINQYCSYLMFLMASLDESLHVLVGKKNCNSPKNINRNVPRELQRQSIIRNSNEKPSSLQQSFQYTSKPATTSKFQISWAKRLTGPLKLSSKGDRKEAVVEWEYLKNIISVLSPFLVSDHAILRYGVITAILATNFKFYPQLILELKPLSEEVANGLDINIPDFIQSNSTDPSSELMYKINLFNTSLVNHMSMSKTHKHHRSKSSGGYSTSQTSGFSSTVNYKASIPNISANLDNSIRAGPTSNSNNFPLGYSNPLENAAHTSTTGENSNIFNAYKKSNNNTINPKKNCTLRLSLSILYTFMIRNIITADSHIKSSFVISHEDLVEHIVSYLQELVVFLNSPENKYSWDENLLKLWFCNLTESLLLLQINHPKSEFSLNKRDLLKNPENSKQEYRNPDYFVKTNNKHIFFPARIPPHQIHKPLKTINKRYSKGNSESSIGLHVTKDEHNRSSSYDLAIKNKPHSFQLNVEMVRSIYKLLESWCNYERNPFLSSNAGNKAFQSAFNFYKLMNVDNALISSLIEDEIFNMFVLSVRLKSLLLKFNSEEVFSIGKADLNASLLESSSLHISLNNLLMWALQIYSYGNEELTSYASESVYYFIKSEFSLNIVSGIVELLFNPVPLISKIPSISNEISASTTVLNRSLVHADTQSVYLSNLLAELLLKVLHKLLVTKKDLILKDNELYYNIFCASIHCMRTNSNQCLQDSVGILKVLAKHKFVDFSETAFDVIKGRVAINGFDIFSKSIKSSSSDIVRFFCASSDNSSLGYMYVANSAANLVAKLCEISEKDTLLYSNKLLVLETLIHILTNCVVFYNEEMVQNIDNDFDLNEGFVYLLVYITQQLHSIFPKQIGIMWESLVCGDYGSEGLHVTEYVMEIVRILSEFLLQIQNSTLLEPIANIMSYIVSTTYLSDSTYKIIDFCLEKLSASDFVPKDITSSPLLFDFNHQLDISQECNTSFTESFRKQNVPFLRSSFLGFTATESWWNHFFKISTSITPSFIKNNFSYTQSGISMFILSILASDFPDVLVTHKSAYEFLFPICIANLTNFDPTLFLVRSASSTILLQSILFISDSLLKYSRTEVKNEECTLYLGNVLKSLAENLKRCHSTELFSENLELEFDDIAMELLQALNNTNNSCFWESIIVNNWLNQLDYSSNLATQTKIKHFVFTEVRDIGTCCSNGIKSPPKPTIDLASSDFITGIELIDELIRINILLFALQYVVEGRTGSMDIRDISRLKKDNSNKLDKLLKLIKIPGLYIKSTQFLVTLVNKLEKNATKSLLDSNNSFGKINDQESKIANTNSKESRDVGPWDPLMFKNARFDCHFDTSRSLLESVISTQLLLLAELNSNSIIQPDIKLGAGENVLKGGSETDLDNDLGLHDVNDDRNKDLSMFRISDRNVYNNDLNHNELYQAGKTQKIYDVHQGFRFKNNYIDSSSNFRDYDEFSVLPRENEQVSVTINNTESLELGPFIEAPKIHNFGEPAPNRNLSPNTVSPFRPITSGTTNNEIGETEEYGTTFPHIHDFSKLRDPQENSLKPPDISISKYPGELFNYRDDIPSSINNYNLADFQNKENKSENPNSKGSDGGSRKKMVMLLDEIDSLMSHLQ</sequence>
<dbReference type="Pfam" id="PF14222">
    <property type="entry name" value="MOR2-PAG1_N"/>
    <property type="match status" value="1"/>
</dbReference>
<feature type="region of interest" description="Disordered" evidence="1">
    <location>
        <begin position="1045"/>
        <end position="1066"/>
    </location>
</feature>
<feature type="region of interest" description="Disordered" evidence="1">
    <location>
        <begin position="3401"/>
        <end position="3429"/>
    </location>
</feature>
<dbReference type="EMBL" id="MBFS01001461">
    <property type="protein sequence ID" value="PVV00987.1"/>
    <property type="molecule type" value="Genomic_DNA"/>
</dbReference>
<reference evidence="3 4" key="1">
    <citation type="journal article" date="2018" name="MBio">
        <title>Comparative Genomics Reveals the Core Gene Toolbox for the Fungus-Insect Symbiosis.</title>
        <authorList>
            <person name="Wang Y."/>
            <person name="Stata M."/>
            <person name="Wang W."/>
            <person name="Stajich J.E."/>
            <person name="White M.M."/>
            <person name="Moncalvo J.M."/>
        </authorList>
    </citation>
    <scope>NUCLEOTIDE SEQUENCE [LARGE SCALE GENOMIC DNA]</scope>
    <source>
        <strain evidence="3 4">SC-DP-2</strain>
    </source>
</reference>
<evidence type="ECO:0000256" key="1">
    <source>
        <dbReference type="SAM" id="MobiDB-lite"/>
    </source>
</evidence>
<dbReference type="GO" id="GO:0000902">
    <property type="term" value="P:cell morphogenesis"/>
    <property type="evidence" value="ECO:0007669"/>
    <property type="project" value="InterPro"/>
</dbReference>
<evidence type="ECO:0000313" key="4">
    <source>
        <dbReference type="Proteomes" id="UP000245609"/>
    </source>
</evidence>
<comment type="caution">
    <text evidence="3">The sequence shown here is derived from an EMBL/GenBank/DDBJ whole genome shotgun (WGS) entry which is preliminary data.</text>
</comment>
<feature type="compositionally biased region" description="Polar residues" evidence="1">
    <location>
        <begin position="1253"/>
        <end position="1266"/>
    </location>
</feature>
<feature type="region of interest" description="Disordered" evidence="1">
    <location>
        <begin position="146"/>
        <end position="178"/>
    </location>
</feature>
<gene>
    <name evidence="3" type="ORF">BB560_004612</name>
</gene>
<feature type="region of interest" description="Disordered" evidence="1">
    <location>
        <begin position="2116"/>
        <end position="2135"/>
    </location>
</feature>
<feature type="domain" description="Cell morphogenesis protein N-terminal" evidence="2">
    <location>
        <begin position="387"/>
        <end position="774"/>
    </location>
</feature>
<feature type="region of interest" description="Disordered" evidence="1">
    <location>
        <begin position="3486"/>
        <end position="3508"/>
    </location>
</feature>
<dbReference type="PANTHER" id="PTHR12295:SF30">
    <property type="entry name" value="PROTEIN FURRY"/>
    <property type="match status" value="1"/>
</dbReference>
<dbReference type="InterPro" id="IPR039867">
    <property type="entry name" value="Furry/Tao3/Mor2"/>
</dbReference>
<protein>
    <recommendedName>
        <fullName evidence="2">Cell morphogenesis protein N-terminal domain-containing protein</fullName>
    </recommendedName>
</protein>
<dbReference type="Proteomes" id="UP000245609">
    <property type="component" value="Unassembled WGS sequence"/>
</dbReference>
<feature type="region of interest" description="Disordered" evidence="1">
    <location>
        <begin position="1249"/>
        <end position="1274"/>
    </location>
</feature>
<feature type="region of interest" description="Disordered" evidence="1">
    <location>
        <begin position="22"/>
        <end position="85"/>
    </location>
</feature>
<feature type="compositionally biased region" description="Polar residues" evidence="1">
    <location>
        <begin position="1045"/>
        <end position="1065"/>
    </location>
</feature>
<dbReference type="PANTHER" id="PTHR12295">
    <property type="entry name" value="FURRY-RELATED"/>
    <property type="match status" value="1"/>
</dbReference>
<dbReference type="GO" id="GO:0005938">
    <property type="term" value="C:cell cortex"/>
    <property type="evidence" value="ECO:0007669"/>
    <property type="project" value="TreeGrafter"/>
</dbReference>
<dbReference type="STRING" id="133381.A0A2T9Z8Y4"/>
<evidence type="ECO:0000313" key="3">
    <source>
        <dbReference type="EMBL" id="PVV00987.1"/>
    </source>
</evidence>
<feature type="compositionally biased region" description="Polar residues" evidence="1">
    <location>
        <begin position="58"/>
        <end position="83"/>
    </location>
</feature>
<keyword evidence="4" id="KW-1185">Reference proteome</keyword>